<reference evidence="1" key="1">
    <citation type="submission" date="2022-07" db="EMBL/GenBank/DDBJ databases">
        <title>Phylogenomic reconstructions and comparative analyses of Kickxellomycotina fungi.</title>
        <authorList>
            <person name="Reynolds N.K."/>
            <person name="Stajich J.E."/>
            <person name="Barry K."/>
            <person name="Grigoriev I.V."/>
            <person name="Crous P."/>
            <person name="Smith M.E."/>
        </authorList>
    </citation>
    <scope>NUCLEOTIDE SEQUENCE</scope>
    <source>
        <strain evidence="1">BCRC 34780</strain>
    </source>
</reference>
<protein>
    <submittedName>
        <fullName evidence="1">Uncharacterized protein</fullName>
    </submittedName>
</protein>
<dbReference type="EMBL" id="JANBUN010001868">
    <property type="protein sequence ID" value="KAJ2796459.1"/>
    <property type="molecule type" value="Genomic_DNA"/>
</dbReference>
<keyword evidence="2" id="KW-1185">Reference proteome</keyword>
<evidence type="ECO:0000313" key="2">
    <source>
        <dbReference type="Proteomes" id="UP001140087"/>
    </source>
</evidence>
<name>A0ACC1KXB1_9FUNG</name>
<gene>
    <name evidence="1" type="ORF">H4R21_004706</name>
</gene>
<dbReference type="Proteomes" id="UP001140087">
    <property type="component" value="Unassembled WGS sequence"/>
</dbReference>
<proteinExistence type="predicted"/>
<sequence length="252" mass="25955">MAARAAAAKFAGLDVETGQPDVYETPDAPGDGPADDECAPEAPLDSAISAEALPAAAAAARFRAAAGDAGHPSALARYQRSLFRALQLESLGGDLEAAAAPRLSETPEQRLRRLVYETQELKAQLAAADAATEPPAQSVALMRLASDLHDDLARLASPPAAAPAPATAAAADRTTARPARTSPPADAALLERRLAALEATVGGGSGAEAAGRSVADAVARLRQQLDVLADPQRVDGIHRRIRQALVDMDRLD</sequence>
<feature type="non-terminal residue" evidence="1">
    <location>
        <position position="252"/>
    </location>
</feature>
<organism evidence="1 2">
    <name type="scientific">Coemansia helicoidea</name>
    <dbReference type="NCBI Taxonomy" id="1286919"/>
    <lineage>
        <taxon>Eukaryota</taxon>
        <taxon>Fungi</taxon>
        <taxon>Fungi incertae sedis</taxon>
        <taxon>Zoopagomycota</taxon>
        <taxon>Kickxellomycotina</taxon>
        <taxon>Kickxellomycetes</taxon>
        <taxon>Kickxellales</taxon>
        <taxon>Kickxellaceae</taxon>
        <taxon>Coemansia</taxon>
    </lineage>
</organism>
<comment type="caution">
    <text evidence="1">The sequence shown here is derived from an EMBL/GenBank/DDBJ whole genome shotgun (WGS) entry which is preliminary data.</text>
</comment>
<evidence type="ECO:0000313" key="1">
    <source>
        <dbReference type="EMBL" id="KAJ2796459.1"/>
    </source>
</evidence>
<accession>A0ACC1KXB1</accession>